<accession>A0A2P2K502</accession>
<name>A0A2P2K502_RHIMU</name>
<organism evidence="2">
    <name type="scientific">Rhizophora mucronata</name>
    <name type="common">Asiatic mangrove</name>
    <dbReference type="NCBI Taxonomy" id="61149"/>
    <lineage>
        <taxon>Eukaryota</taxon>
        <taxon>Viridiplantae</taxon>
        <taxon>Streptophyta</taxon>
        <taxon>Embryophyta</taxon>
        <taxon>Tracheophyta</taxon>
        <taxon>Spermatophyta</taxon>
        <taxon>Magnoliopsida</taxon>
        <taxon>eudicotyledons</taxon>
        <taxon>Gunneridae</taxon>
        <taxon>Pentapetalae</taxon>
        <taxon>rosids</taxon>
        <taxon>fabids</taxon>
        <taxon>Malpighiales</taxon>
        <taxon>Rhizophoraceae</taxon>
        <taxon>Rhizophora</taxon>
    </lineage>
</organism>
<proteinExistence type="predicted"/>
<dbReference type="GO" id="GO:0005840">
    <property type="term" value="C:ribosome"/>
    <property type="evidence" value="ECO:0007669"/>
    <property type="project" value="UniProtKB-KW"/>
</dbReference>
<evidence type="ECO:0000256" key="1">
    <source>
        <dbReference type="SAM" id="MobiDB-lite"/>
    </source>
</evidence>
<evidence type="ECO:0000313" key="2">
    <source>
        <dbReference type="EMBL" id="MBX00760.1"/>
    </source>
</evidence>
<sequence length="67" mass="7699">MIYATCCTTLLIPYAEMSNTTHVPATSKTQSALNLKFLKGQAFPSQFLHHRSSPKQDPWEYPWDQLQ</sequence>
<dbReference type="AlphaFoldDB" id="A0A2P2K502"/>
<keyword evidence="2" id="KW-0687">Ribonucleoprotein</keyword>
<feature type="region of interest" description="Disordered" evidence="1">
    <location>
        <begin position="48"/>
        <end position="67"/>
    </location>
</feature>
<dbReference type="EMBL" id="GGEC01020276">
    <property type="protein sequence ID" value="MBX00760.1"/>
    <property type="molecule type" value="Transcribed_RNA"/>
</dbReference>
<protein>
    <submittedName>
        <fullName evidence="2">Mitochondrial ribosomal protein L24</fullName>
    </submittedName>
</protein>
<reference evidence="2" key="1">
    <citation type="submission" date="2018-02" db="EMBL/GenBank/DDBJ databases">
        <title>Rhizophora mucronata_Transcriptome.</title>
        <authorList>
            <person name="Meera S.P."/>
            <person name="Sreeshan A."/>
            <person name="Augustine A."/>
        </authorList>
    </citation>
    <scope>NUCLEOTIDE SEQUENCE</scope>
    <source>
        <tissue evidence="2">Leaf</tissue>
    </source>
</reference>
<keyword evidence="2" id="KW-0689">Ribosomal protein</keyword>
<dbReference type="EMBL" id="GGEC01020277">
    <property type="protein sequence ID" value="MBX00761.1"/>
    <property type="molecule type" value="Transcribed_RNA"/>
</dbReference>